<dbReference type="Proteomes" id="UP000295673">
    <property type="component" value="Unassembled WGS sequence"/>
</dbReference>
<evidence type="ECO:0000256" key="1">
    <source>
        <dbReference type="SAM" id="MobiDB-lite"/>
    </source>
</evidence>
<dbReference type="InterPro" id="IPR025961">
    <property type="entry name" value="Metal_resist"/>
</dbReference>
<feature type="region of interest" description="Disordered" evidence="1">
    <location>
        <begin position="152"/>
        <end position="177"/>
    </location>
</feature>
<dbReference type="OrthoDB" id="7865640at2"/>
<name>A0A4R1NNZ1_9RHOB</name>
<dbReference type="RefSeq" id="WP_132860134.1">
    <property type="nucleotide sequence ID" value="NZ_SMGR01000001.1"/>
</dbReference>
<feature type="transmembrane region" description="Helical" evidence="2">
    <location>
        <begin position="12"/>
        <end position="36"/>
    </location>
</feature>
<accession>A0A4R1NNZ1</accession>
<comment type="caution">
    <text evidence="3">The sequence shown here is derived from an EMBL/GenBank/DDBJ whole genome shotgun (WGS) entry which is preliminary data.</text>
</comment>
<keyword evidence="4" id="KW-1185">Reference proteome</keyword>
<keyword evidence="2" id="KW-1133">Transmembrane helix</keyword>
<evidence type="ECO:0000313" key="3">
    <source>
        <dbReference type="EMBL" id="TCL10167.1"/>
    </source>
</evidence>
<proteinExistence type="predicted"/>
<sequence>MTQIDEKKQRRPLRGLLVASLAVNLLVLGVIGGAVLSHRGGHGGDGPGAKERFGTPYVQALSREDRRAVGRAIRQSYRDGGHTLMGDRALYLQTVEVLRSDAFDPVVLNDTLRDIDRSAEGRRDLARAKLVERISAMTPEERSAYADRLEEVLKRGPDKHKKGKKDLGPKEGPSESD</sequence>
<gene>
    <name evidence="3" type="ORF">BXY66_2236</name>
</gene>
<protein>
    <submittedName>
        <fullName evidence="3">Putative membrane protein</fullName>
    </submittedName>
</protein>
<dbReference type="EMBL" id="SMGR01000001">
    <property type="protein sequence ID" value="TCL10167.1"/>
    <property type="molecule type" value="Genomic_DNA"/>
</dbReference>
<dbReference type="Pfam" id="PF13801">
    <property type="entry name" value="Metal_resist"/>
    <property type="match status" value="1"/>
</dbReference>
<keyword evidence="2" id="KW-0812">Transmembrane</keyword>
<dbReference type="AlphaFoldDB" id="A0A4R1NNZ1"/>
<evidence type="ECO:0000256" key="2">
    <source>
        <dbReference type="SAM" id="Phobius"/>
    </source>
</evidence>
<keyword evidence="2" id="KW-0472">Membrane</keyword>
<reference evidence="3 4" key="1">
    <citation type="submission" date="2019-03" db="EMBL/GenBank/DDBJ databases">
        <title>Genomic Encyclopedia of Archaeal and Bacterial Type Strains, Phase II (KMG-II): from individual species to whole genera.</title>
        <authorList>
            <person name="Goeker M."/>
        </authorList>
    </citation>
    <scope>NUCLEOTIDE SEQUENCE [LARGE SCALE GENOMIC DNA]</scope>
    <source>
        <strain evidence="3 4">DSM 26433</strain>
    </source>
</reference>
<feature type="compositionally biased region" description="Basic and acidic residues" evidence="1">
    <location>
        <begin position="165"/>
        <end position="177"/>
    </location>
</feature>
<evidence type="ECO:0000313" key="4">
    <source>
        <dbReference type="Proteomes" id="UP000295673"/>
    </source>
</evidence>
<organism evidence="3 4">
    <name type="scientific">Shimia isoporae</name>
    <dbReference type="NCBI Taxonomy" id="647720"/>
    <lineage>
        <taxon>Bacteria</taxon>
        <taxon>Pseudomonadati</taxon>
        <taxon>Pseudomonadota</taxon>
        <taxon>Alphaproteobacteria</taxon>
        <taxon>Rhodobacterales</taxon>
        <taxon>Roseobacteraceae</taxon>
    </lineage>
</organism>